<accession>A0A5N6HEF7</accession>
<protein>
    <submittedName>
        <fullName evidence="1">Uncharacterized protein</fullName>
    </submittedName>
</protein>
<dbReference type="AlphaFoldDB" id="A0A5N6HEF7"/>
<name>A0A5N6HEF7_ASPFL</name>
<sequence length="96" mass="11179">MMDDWKRIPWGAYLIHPPFRLPAAFPCLRRGSESARPSIDLSLSYNLCIIFLTFLPEILYRRQSHAWLPSNVRGSVLSQYLPLRRAGASQRHMYCT</sequence>
<dbReference type="EMBL" id="ML734556">
    <property type="protein sequence ID" value="KAB8252079.1"/>
    <property type="molecule type" value="Genomic_DNA"/>
</dbReference>
<organism evidence="1">
    <name type="scientific">Aspergillus flavus</name>
    <dbReference type="NCBI Taxonomy" id="5059"/>
    <lineage>
        <taxon>Eukaryota</taxon>
        <taxon>Fungi</taxon>
        <taxon>Dikarya</taxon>
        <taxon>Ascomycota</taxon>
        <taxon>Pezizomycotina</taxon>
        <taxon>Eurotiomycetes</taxon>
        <taxon>Eurotiomycetidae</taxon>
        <taxon>Eurotiales</taxon>
        <taxon>Aspergillaceae</taxon>
        <taxon>Aspergillus</taxon>
        <taxon>Aspergillus subgen. Circumdati</taxon>
    </lineage>
</organism>
<dbReference type="Proteomes" id="UP000325434">
    <property type="component" value="Unassembled WGS sequence"/>
</dbReference>
<reference evidence="1" key="1">
    <citation type="submission" date="2019-04" db="EMBL/GenBank/DDBJ databases">
        <title>Friends and foes A comparative genomics study of 23 Aspergillus species from section Flavi.</title>
        <authorList>
            <consortium name="DOE Joint Genome Institute"/>
            <person name="Kjaerbolling I."/>
            <person name="Vesth T."/>
            <person name="Frisvad J.C."/>
            <person name="Nybo J.L."/>
            <person name="Theobald S."/>
            <person name="Kildgaard S."/>
            <person name="Isbrandt T."/>
            <person name="Kuo A."/>
            <person name="Sato A."/>
            <person name="Lyhne E.K."/>
            <person name="Kogle M.E."/>
            <person name="Wiebenga A."/>
            <person name="Kun R.S."/>
            <person name="Lubbers R.J."/>
            <person name="Makela M.R."/>
            <person name="Barry K."/>
            <person name="Chovatia M."/>
            <person name="Clum A."/>
            <person name="Daum C."/>
            <person name="Haridas S."/>
            <person name="He G."/>
            <person name="LaButti K."/>
            <person name="Lipzen A."/>
            <person name="Mondo S."/>
            <person name="Riley R."/>
            <person name="Salamov A."/>
            <person name="Simmons B.A."/>
            <person name="Magnuson J.K."/>
            <person name="Henrissat B."/>
            <person name="Mortensen U.H."/>
            <person name="Larsen T.O."/>
            <person name="Devries R.P."/>
            <person name="Grigoriev I.V."/>
            <person name="Machida M."/>
            <person name="Baker S.E."/>
            <person name="Andersen M.R."/>
        </authorList>
    </citation>
    <scope>NUCLEOTIDE SEQUENCE [LARGE SCALE GENOMIC DNA]</scope>
    <source>
        <strain evidence="1">CBS 121.62</strain>
    </source>
</reference>
<gene>
    <name evidence="1" type="ORF">BDV35DRAFT_250827</name>
</gene>
<proteinExistence type="predicted"/>
<evidence type="ECO:0000313" key="1">
    <source>
        <dbReference type="EMBL" id="KAB8252079.1"/>
    </source>
</evidence>